<organism evidence="11 12">
    <name type="scientific">Priestia koreensis</name>
    <dbReference type="NCBI Taxonomy" id="284581"/>
    <lineage>
        <taxon>Bacteria</taxon>
        <taxon>Bacillati</taxon>
        <taxon>Bacillota</taxon>
        <taxon>Bacilli</taxon>
        <taxon>Bacillales</taxon>
        <taxon>Bacillaceae</taxon>
        <taxon>Priestia</taxon>
    </lineage>
</organism>
<dbReference type="HAMAP" id="MF_00169">
    <property type="entry name" value="AroQ"/>
    <property type="match status" value="1"/>
</dbReference>
<evidence type="ECO:0000256" key="2">
    <source>
        <dbReference type="ARBA" id="ARBA00004902"/>
    </source>
</evidence>
<dbReference type="NCBIfam" id="TIGR01088">
    <property type="entry name" value="aroQ"/>
    <property type="match status" value="1"/>
</dbReference>
<dbReference type="Pfam" id="PF01220">
    <property type="entry name" value="DHquinase_II"/>
    <property type="match status" value="1"/>
</dbReference>
<dbReference type="PATRIC" id="fig|284581.3.peg.3992"/>
<comment type="caution">
    <text evidence="11">The sequence shown here is derived from an EMBL/GenBank/DDBJ whole genome shotgun (WGS) entry which is preliminary data.</text>
</comment>
<evidence type="ECO:0000256" key="3">
    <source>
        <dbReference type="ARBA" id="ARBA00011037"/>
    </source>
</evidence>
<reference evidence="12" key="1">
    <citation type="submission" date="2015-08" db="EMBL/GenBank/DDBJ databases">
        <title>Fjat-14210 dsm16467.</title>
        <authorList>
            <person name="Liu B."/>
            <person name="Wang J."/>
            <person name="Zhu Y."/>
            <person name="Liu G."/>
            <person name="Chen Q."/>
            <person name="Chen Z."/>
            <person name="Lan J."/>
            <person name="Che J."/>
            <person name="Ge C."/>
            <person name="Shi H."/>
            <person name="Pan Z."/>
            <person name="Liu X."/>
        </authorList>
    </citation>
    <scope>NUCLEOTIDE SEQUENCE [LARGE SCALE GENOMIC DNA]</scope>
    <source>
        <strain evidence="12">DSM 16467</strain>
    </source>
</reference>
<dbReference type="InterPro" id="IPR036441">
    <property type="entry name" value="DHquinase_II_sf"/>
</dbReference>
<dbReference type="STRING" id="284581.AMD01_14615"/>
<evidence type="ECO:0000256" key="1">
    <source>
        <dbReference type="ARBA" id="ARBA00001864"/>
    </source>
</evidence>
<evidence type="ECO:0000313" key="12">
    <source>
        <dbReference type="Proteomes" id="UP000037558"/>
    </source>
</evidence>
<comment type="similarity">
    <text evidence="3 7">Belongs to the type-II 3-dehydroquinase family.</text>
</comment>
<evidence type="ECO:0000256" key="6">
    <source>
        <dbReference type="ARBA" id="ARBA00023239"/>
    </source>
</evidence>
<dbReference type="EC" id="4.2.1.10" evidence="5 7"/>
<dbReference type="Gene3D" id="3.40.50.9100">
    <property type="entry name" value="Dehydroquinase, class II"/>
    <property type="match status" value="1"/>
</dbReference>
<comment type="subunit">
    <text evidence="4 7">Homododecamer.</text>
</comment>
<accession>A0A0M0KYS0</accession>
<sequence length="149" mass="16270">MKRLLVINGPNLNRLGVREPGIYGGETLATLESGLQLVAEREGINLETFQSNHEGAIIDQLHAADTDYDGVIINPGAFTHYSYAIRDAIAGISTPVLEVHISNVHAREEFRHHSVTAPVSIGQIVGLGFYGYELGLLAMLQHLRGKENE</sequence>
<feature type="binding site" evidence="7 9">
    <location>
        <position position="80"/>
    </location>
    <ligand>
        <name>substrate</name>
    </ligand>
</feature>
<dbReference type="GO" id="GO:0009423">
    <property type="term" value="P:chorismate biosynthetic process"/>
    <property type="evidence" value="ECO:0007669"/>
    <property type="project" value="UniProtKB-UniRule"/>
</dbReference>
<name>A0A0M0KYS0_9BACI</name>
<comment type="function">
    <text evidence="7">Catalyzes a trans-dehydration via an enolate intermediate.</text>
</comment>
<dbReference type="RefSeq" id="WP_053402162.1">
    <property type="nucleotide sequence ID" value="NZ_CP061868.1"/>
</dbReference>
<keyword evidence="7" id="KW-0057">Aromatic amino acid biosynthesis</keyword>
<feature type="active site" description="Proton donor" evidence="7 8">
    <location>
        <position position="100"/>
    </location>
</feature>
<feature type="active site" description="Proton acceptor" evidence="7 8">
    <location>
        <position position="23"/>
    </location>
</feature>
<evidence type="ECO:0000256" key="4">
    <source>
        <dbReference type="ARBA" id="ARBA00011193"/>
    </source>
</evidence>
<feature type="binding site" evidence="7 9">
    <location>
        <position position="87"/>
    </location>
    <ligand>
        <name>substrate</name>
    </ligand>
</feature>
<dbReference type="NCBIfam" id="NF003805">
    <property type="entry name" value="PRK05395.1-2"/>
    <property type="match status" value="1"/>
</dbReference>
<dbReference type="GO" id="GO:0019631">
    <property type="term" value="P:quinate catabolic process"/>
    <property type="evidence" value="ECO:0007669"/>
    <property type="project" value="TreeGrafter"/>
</dbReference>
<dbReference type="GO" id="GO:0009073">
    <property type="term" value="P:aromatic amino acid family biosynthetic process"/>
    <property type="evidence" value="ECO:0007669"/>
    <property type="project" value="UniProtKB-KW"/>
</dbReference>
<evidence type="ECO:0000313" key="11">
    <source>
        <dbReference type="EMBL" id="KOO43956.1"/>
    </source>
</evidence>
<evidence type="ECO:0000256" key="7">
    <source>
        <dbReference type="HAMAP-Rule" id="MF_00169"/>
    </source>
</evidence>
<evidence type="ECO:0000256" key="5">
    <source>
        <dbReference type="ARBA" id="ARBA00012060"/>
    </source>
</evidence>
<feature type="binding site" evidence="7 9">
    <location>
        <position position="111"/>
    </location>
    <ligand>
        <name>substrate</name>
    </ligand>
</feature>
<comment type="catalytic activity">
    <reaction evidence="1 7">
        <text>3-dehydroquinate = 3-dehydroshikimate + H2O</text>
        <dbReference type="Rhea" id="RHEA:21096"/>
        <dbReference type="ChEBI" id="CHEBI:15377"/>
        <dbReference type="ChEBI" id="CHEBI:16630"/>
        <dbReference type="ChEBI" id="CHEBI:32364"/>
        <dbReference type="EC" id="4.2.1.10"/>
    </reaction>
</comment>
<dbReference type="AlphaFoldDB" id="A0A0M0KYS0"/>
<feature type="binding site" evidence="7 9">
    <location>
        <position position="74"/>
    </location>
    <ligand>
        <name>substrate</name>
    </ligand>
</feature>
<gene>
    <name evidence="7" type="primary">aroQ</name>
    <name evidence="11" type="ORF">AMD01_14615</name>
</gene>
<dbReference type="InterPro" id="IPR018509">
    <property type="entry name" value="DHquinase_II_CS"/>
</dbReference>
<keyword evidence="7" id="KW-0028">Amino-acid biosynthesis</keyword>
<dbReference type="PANTHER" id="PTHR21272">
    <property type="entry name" value="CATABOLIC 3-DEHYDROQUINASE"/>
    <property type="match status" value="1"/>
</dbReference>
<dbReference type="PIRSF" id="PIRSF001399">
    <property type="entry name" value="DHquinase_II"/>
    <property type="match status" value="1"/>
</dbReference>
<feature type="site" description="Transition state stabilizer" evidence="7 10">
    <location>
        <position position="18"/>
    </location>
</feature>
<keyword evidence="12" id="KW-1185">Reference proteome</keyword>
<keyword evidence="6 7" id="KW-0456">Lyase</keyword>
<dbReference type="InterPro" id="IPR001874">
    <property type="entry name" value="DHquinase_II"/>
</dbReference>
<dbReference type="PROSITE" id="PS01029">
    <property type="entry name" value="DEHYDROQUINASE_II"/>
    <property type="match status" value="1"/>
</dbReference>
<protein>
    <recommendedName>
        <fullName evidence="5 7">3-dehydroquinate dehydratase</fullName>
        <shortName evidence="7">3-dehydroquinase</shortName>
        <ecNumber evidence="5 7">4.2.1.10</ecNumber>
    </recommendedName>
    <alternativeName>
        <fullName evidence="7">Type II DHQase</fullName>
    </alternativeName>
</protein>
<evidence type="ECO:0000256" key="8">
    <source>
        <dbReference type="PIRSR" id="PIRSR001399-1"/>
    </source>
</evidence>
<dbReference type="GO" id="GO:0003855">
    <property type="term" value="F:3-dehydroquinate dehydratase activity"/>
    <property type="evidence" value="ECO:0007669"/>
    <property type="project" value="UniProtKB-UniRule"/>
</dbReference>
<dbReference type="SUPFAM" id="SSF52304">
    <property type="entry name" value="Type II 3-dehydroquinate dehydratase"/>
    <property type="match status" value="1"/>
</dbReference>
<feature type="binding site" evidence="7 9">
    <location>
        <begin position="101"/>
        <end position="102"/>
    </location>
    <ligand>
        <name>substrate</name>
    </ligand>
</feature>
<dbReference type="NCBIfam" id="NF003806">
    <property type="entry name" value="PRK05395.1-3"/>
    <property type="match status" value="1"/>
</dbReference>
<comment type="pathway">
    <text evidence="2 7">Metabolic intermediate biosynthesis; chorismate biosynthesis; chorismate from D-erythrose 4-phosphate and phosphoenolpyruvate: step 3/7.</text>
</comment>
<evidence type="ECO:0000256" key="9">
    <source>
        <dbReference type="PIRSR" id="PIRSR001399-2"/>
    </source>
</evidence>
<dbReference type="OrthoDB" id="9790793at2"/>
<evidence type="ECO:0000256" key="10">
    <source>
        <dbReference type="PIRSR" id="PIRSR001399-3"/>
    </source>
</evidence>
<dbReference type="CDD" id="cd00466">
    <property type="entry name" value="DHQase_II"/>
    <property type="match status" value="1"/>
</dbReference>
<dbReference type="Proteomes" id="UP000037558">
    <property type="component" value="Unassembled WGS sequence"/>
</dbReference>
<dbReference type="EMBL" id="LILC01000019">
    <property type="protein sequence ID" value="KOO43956.1"/>
    <property type="molecule type" value="Genomic_DNA"/>
</dbReference>
<dbReference type="GO" id="GO:0008652">
    <property type="term" value="P:amino acid biosynthetic process"/>
    <property type="evidence" value="ECO:0007669"/>
    <property type="project" value="UniProtKB-KW"/>
</dbReference>
<dbReference type="PANTHER" id="PTHR21272:SF3">
    <property type="entry name" value="CATABOLIC 3-DEHYDROQUINASE"/>
    <property type="match status" value="1"/>
</dbReference>
<proteinExistence type="inferred from homology"/>
<dbReference type="NCBIfam" id="NF003807">
    <property type="entry name" value="PRK05395.1-4"/>
    <property type="match status" value="1"/>
</dbReference>
<dbReference type="UniPathway" id="UPA00053">
    <property type="reaction ID" value="UER00086"/>
</dbReference>